<evidence type="ECO:0000256" key="3">
    <source>
        <dbReference type="ARBA" id="ARBA00022448"/>
    </source>
</evidence>
<keyword evidence="4 9" id="KW-0812">Transmembrane</keyword>
<sequence length="407" mass="42857">MGSHMPSGLNTGDSAWLMVSTAMVLLMTPGLAFFYGGMVRSKNMLSMLYMSFISISVVTILWFLYGYGIAFGEDAGGLGLIGWGDWRLGHIAPTALQGAIPKQIYVCFQLTFAIITVALISGSIAGRARFGPWILFVVVWVTVVYLPIAHWVFADSGWLSEWGVMDFAGGLVVELNSGVSGLAMALVLGRGIAFRRGAGPRPGNIPFVLLGLGLLWFGWFGFNAGSALTDGALATRAFVSTMIAGCAGMLAWRTLEWLRFRHLTKLGSTSGALAGLVAITPSCAFVSVEGAFAVGVVAALVCTYAVELKLVAGYDDTLDVAGIHGAGGIVGVVALGFLSTGWERGAPGLFYGGPASVLGKQVVAVLAVAAYAFAVTYLVGTIIDRLFRMRTTEEEQARGMDAAFADE</sequence>
<feature type="transmembrane region" description="Helical" evidence="9">
    <location>
        <begin position="173"/>
        <end position="193"/>
    </location>
</feature>
<dbReference type="InterPro" id="IPR024041">
    <property type="entry name" value="NH4_transpt_AmtB-like_dom"/>
</dbReference>
<dbReference type="Pfam" id="PF00909">
    <property type="entry name" value="Ammonium_transp"/>
    <property type="match status" value="1"/>
</dbReference>
<feature type="transmembrane region" description="Helical" evidence="9">
    <location>
        <begin position="47"/>
        <end position="65"/>
    </location>
</feature>
<feature type="transmembrane region" description="Helical" evidence="9">
    <location>
        <begin position="103"/>
        <end position="121"/>
    </location>
</feature>
<accession>A0A239L293</accession>
<dbReference type="NCBIfam" id="TIGR00836">
    <property type="entry name" value="amt"/>
    <property type="match status" value="1"/>
</dbReference>
<comment type="similarity">
    <text evidence="2 9">Belongs to the ammonia transporter channel (TC 1.A.11.2) family.</text>
</comment>
<dbReference type="PANTHER" id="PTHR43029:SF10">
    <property type="entry name" value="AMMONIUM TRANSPORTER MEP2"/>
    <property type="match status" value="1"/>
</dbReference>
<evidence type="ECO:0000256" key="8">
    <source>
        <dbReference type="ARBA" id="ARBA00050025"/>
    </source>
</evidence>
<keyword evidence="3 9" id="KW-0813">Transport</keyword>
<keyword evidence="12" id="KW-1185">Reference proteome</keyword>
<keyword evidence="7 9" id="KW-0924">Ammonia transport</keyword>
<keyword evidence="6 9" id="KW-0472">Membrane</keyword>
<protein>
    <recommendedName>
        <fullName evidence="8 9">Ammonium transporter</fullName>
    </recommendedName>
</protein>
<feature type="transmembrane region" description="Helical" evidence="9">
    <location>
        <begin position="318"/>
        <end position="342"/>
    </location>
</feature>
<dbReference type="Proteomes" id="UP000198318">
    <property type="component" value="Unassembled WGS sequence"/>
</dbReference>
<dbReference type="AlphaFoldDB" id="A0A239L293"/>
<evidence type="ECO:0000256" key="5">
    <source>
        <dbReference type="ARBA" id="ARBA00022989"/>
    </source>
</evidence>
<dbReference type="EMBL" id="FZOR01000020">
    <property type="protein sequence ID" value="SNT24028.1"/>
    <property type="molecule type" value="Genomic_DNA"/>
</dbReference>
<dbReference type="InterPro" id="IPR029020">
    <property type="entry name" value="Ammonium/urea_transptr"/>
</dbReference>
<evidence type="ECO:0000256" key="1">
    <source>
        <dbReference type="ARBA" id="ARBA00004141"/>
    </source>
</evidence>
<feature type="transmembrane region" description="Helical" evidence="9">
    <location>
        <begin position="15"/>
        <end position="35"/>
    </location>
</feature>
<feature type="domain" description="Ammonium transporter AmtB-like" evidence="10">
    <location>
        <begin position="15"/>
        <end position="403"/>
    </location>
</feature>
<feature type="transmembrane region" description="Helical" evidence="9">
    <location>
        <begin position="205"/>
        <end position="222"/>
    </location>
</feature>
<feature type="transmembrane region" description="Helical" evidence="9">
    <location>
        <begin position="133"/>
        <end position="153"/>
    </location>
</feature>
<dbReference type="SUPFAM" id="SSF111352">
    <property type="entry name" value="Ammonium transporter"/>
    <property type="match status" value="1"/>
</dbReference>
<dbReference type="RefSeq" id="WP_342750104.1">
    <property type="nucleotide sequence ID" value="NZ_FZOR01000020.1"/>
</dbReference>
<reference evidence="11 12" key="1">
    <citation type="submission" date="2017-06" db="EMBL/GenBank/DDBJ databases">
        <authorList>
            <person name="Kim H.J."/>
            <person name="Triplett B.A."/>
        </authorList>
    </citation>
    <scope>NUCLEOTIDE SEQUENCE [LARGE SCALE GENOMIC DNA]</scope>
    <source>
        <strain evidence="11 12">DSM 44715</strain>
    </source>
</reference>
<feature type="transmembrane region" description="Helical" evidence="9">
    <location>
        <begin position="234"/>
        <end position="251"/>
    </location>
</feature>
<dbReference type="GO" id="GO:0008519">
    <property type="term" value="F:ammonium channel activity"/>
    <property type="evidence" value="ECO:0007669"/>
    <property type="project" value="InterPro"/>
</dbReference>
<proteinExistence type="inferred from homology"/>
<evidence type="ECO:0000256" key="9">
    <source>
        <dbReference type="RuleBase" id="RU362002"/>
    </source>
</evidence>
<feature type="transmembrane region" description="Helical" evidence="9">
    <location>
        <begin position="285"/>
        <end position="306"/>
    </location>
</feature>
<keyword evidence="5 9" id="KW-1133">Transmembrane helix</keyword>
<feature type="transmembrane region" description="Helical" evidence="9">
    <location>
        <begin position="263"/>
        <end position="279"/>
    </location>
</feature>
<evidence type="ECO:0000256" key="4">
    <source>
        <dbReference type="ARBA" id="ARBA00022692"/>
    </source>
</evidence>
<evidence type="ECO:0000259" key="10">
    <source>
        <dbReference type="Pfam" id="PF00909"/>
    </source>
</evidence>
<dbReference type="Gene3D" id="1.10.3430.10">
    <property type="entry name" value="Ammonium transporter AmtB like domains"/>
    <property type="match status" value="1"/>
</dbReference>
<organism evidence="11 12">
    <name type="scientific">Actinomadura meyerae</name>
    <dbReference type="NCBI Taxonomy" id="240840"/>
    <lineage>
        <taxon>Bacteria</taxon>
        <taxon>Bacillati</taxon>
        <taxon>Actinomycetota</taxon>
        <taxon>Actinomycetes</taxon>
        <taxon>Streptosporangiales</taxon>
        <taxon>Thermomonosporaceae</taxon>
        <taxon>Actinomadura</taxon>
    </lineage>
</organism>
<feature type="transmembrane region" description="Helical" evidence="9">
    <location>
        <begin position="362"/>
        <end position="383"/>
    </location>
</feature>
<evidence type="ECO:0000256" key="2">
    <source>
        <dbReference type="ARBA" id="ARBA00005887"/>
    </source>
</evidence>
<gene>
    <name evidence="11" type="ORF">SAMN05443665_102082</name>
</gene>
<dbReference type="PANTHER" id="PTHR43029">
    <property type="entry name" value="AMMONIUM TRANSPORTER MEP2"/>
    <property type="match status" value="1"/>
</dbReference>
<evidence type="ECO:0000313" key="11">
    <source>
        <dbReference type="EMBL" id="SNT24028.1"/>
    </source>
</evidence>
<comment type="subcellular location">
    <subcellularLocation>
        <location evidence="9">Cell membrane</location>
        <topology evidence="9">Multi-pass membrane protein</topology>
    </subcellularLocation>
    <subcellularLocation>
        <location evidence="1">Membrane</location>
        <topology evidence="1">Multi-pass membrane protein</topology>
    </subcellularLocation>
</comment>
<evidence type="ECO:0000256" key="6">
    <source>
        <dbReference type="ARBA" id="ARBA00023136"/>
    </source>
</evidence>
<evidence type="ECO:0000313" key="12">
    <source>
        <dbReference type="Proteomes" id="UP000198318"/>
    </source>
</evidence>
<evidence type="ECO:0000256" key="7">
    <source>
        <dbReference type="ARBA" id="ARBA00023177"/>
    </source>
</evidence>
<name>A0A239L293_9ACTN</name>
<dbReference type="InterPro" id="IPR001905">
    <property type="entry name" value="Ammonium_transpt"/>
</dbReference>
<dbReference type="GO" id="GO:0005886">
    <property type="term" value="C:plasma membrane"/>
    <property type="evidence" value="ECO:0007669"/>
    <property type="project" value="UniProtKB-SubCell"/>
</dbReference>